<evidence type="ECO:0008006" key="5">
    <source>
        <dbReference type="Google" id="ProtNLM"/>
    </source>
</evidence>
<keyword evidence="2" id="KW-1133">Transmembrane helix</keyword>
<protein>
    <recommendedName>
        <fullName evidence="5">Yip1 domain-containing protein</fullName>
    </recommendedName>
</protein>
<keyword evidence="2" id="KW-0472">Membrane</keyword>
<proteinExistence type="predicted"/>
<feature type="transmembrane region" description="Helical" evidence="2">
    <location>
        <begin position="38"/>
        <end position="67"/>
    </location>
</feature>
<evidence type="ECO:0000256" key="2">
    <source>
        <dbReference type="SAM" id="Phobius"/>
    </source>
</evidence>
<dbReference type="Proteomes" id="UP001207930">
    <property type="component" value="Unassembled WGS sequence"/>
</dbReference>
<dbReference type="EMBL" id="JAPDDS010000010">
    <property type="protein sequence ID" value="MCW1886425.1"/>
    <property type="molecule type" value="Genomic_DNA"/>
</dbReference>
<reference evidence="3 4" key="1">
    <citation type="submission" date="2022-10" db="EMBL/GenBank/DDBJ databases">
        <title>Luteolibacter flavescens strain MCCC 1K03193, whole genome shotgun sequencing project.</title>
        <authorList>
            <person name="Zhao G."/>
            <person name="Shen L."/>
        </authorList>
    </citation>
    <scope>NUCLEOTIDE SEQUENCE [LARGE SCALE GENOMIC DNA]</scope>
    <source>
        <strain evidence="3 4">MCCC 1K03193</strain>
    </source>
</reference>
<comment type="caution">
    <text evidence="3">The sequence shown here is derived from an EMBL/GenBank/DDBJ whole genome shotgun (WGS) entry which is preliminary data.</text>
</comment>
<evidence type="ECO:0000313" key="3">
    <source>
        <dbReference type="EMBL" id="MCW1886425.1"/>
    </source>
</evidence>
<feature type="coiled-coil region" evidence="1">
    <location>
        <begin position="3"/>
        <end position="30"/>
    </location>
</feature>
<keyword evidence="2" id="KW-0812">Transmembrane</keyword>
<gene>
    <name evidence="3" type="ORF">OKA04_16930</name>
</gene>
<keyword evidence="1" id="KW-0175">Coiled coil</keyword>
<organism evidence="3 4">
    <name type="scientific">Luteolibacter flavescens</name>
    <dbReference type="NCBI Taxonomy" id="1859460"/>
    <lineage>
        <taxon>Bacteria</taxon>
        <taxon>Pseudomonadati</taxon>
        <taxon>Verrucomicrobiota</taxon>
        <taxon>Verrucomicrobiia</taxon>
        <taxon>Verrucomicrobiales</taxon>
        <taxon>Verrucomicrobiaceae</taxon>
        <taxon>Luteolibacter</taxon>
    </lineage>
</organism>
<feature type="transmembrane region" description="Helical" evidence="2">
    <location>
        <begin position="121"/>
        <end position="143"/>
    </location>
</feature>
<keyword evidence="4" id="KW-1185">Reference proteome</keyword>
<name>A0ABT3FS83_9BACT</name>
<feature type="transmembrane region" description="Helical" evidence="2">
    <location>
        <begin position="155"/>
        <end position="174"/>
    </location>
</feature>
<sequence length="280" mass="31089">MPSPLSEEQKQNYQKDLDRFEEEKFAATNSFPTKLLGWMLIASLGLQIAGAISGNSFDLGGVLLLFLGMAVLRGSQTALRIAAFFAVPASVIGTLHVIWSIVFNEPLEVGNEWKSYHDLKFWTMVVSPTMYFAAKSMVAICALRLRKVTFWTKAVKWCSCIVGISLMIQLGLFAKSMILRSEVRNALEKEISAAKAHVTTYFGRTGSSAFVMSPEQRFGEIPRIRSVSWKSSPNSTTVIYHQPGGATMPTGKHVDHSEWLRLPSGEWGKLEMEVILPKAP</sequence>
<feature type="transmembrane region" description="Helical" evidence="2">
    <location>
        <begin position="79"/>
        <end position="101"/>
    </location>
</feature>
<accession>A0ABT3FS83</accession>
<evidence type="ECO:0000313" key="4">
    <source>
        <dbReference type="Proteomes" id="UP001207930"/>
    </source>
</evidence>
<evidence type="ECO:0000256" key="1">
    <source>
        <dbReference type="SAM" id="Coils"/>
    </source>
</evidence>
<dbReference type="RefSeq" id="WP_264502382.1">
    <property type="nucleotide sequence ID" value="NZ_JAPDDS010000010.1"/>
</dbReference>